<gene>
    <name evidence="2" type="ORF">CLV72_10279</name>
</gene>
<keyword evidence="1" id="KW-0233">DNA recombination</keyword>
<comment type="caution">
    <text evidence="2">The sequence shown here is derived from an EMBL/GenBank/DDBJ whole genome shotgun (WGS) entry which is preliminary data.</text>
</comment>
<protein>
    <submittedName>
        <fullName evidence="2">Uncharacterized protein</fullName>
    </submittedName>
</protein>
<dbReference type="InterPro" id="IPR013762">
    <property type="entry name" value="Integrase-like_cat_sf"/>
</dbReference>
<dbReference type="Gene3D" id="1.10.443.10">
    <property type="entry name" value="Intergrase catalytic core"/>
    <property type="match status" value="1"/>
</dbReference>
<evidence type="ECO:0000313" key="3">
    <source>
        <dbReference type="Proteomes" id="UP000237846"/>
    </source>
</evidence>
<dbReference type="InterPro" id="IPR011010">
    <property type="entry name" value="DNA_brk_join_enz"/>
</dbReference>
<dbReference type="SUPFAM" id="SSF56349">
    <property type="entry name" value="DNA breaking-rejoining enzymes"/>
    <property type="match status" value="1"/>
</dbReference>
<dbReference type="EMBL" id="PVZC01000002">
    <property type="protein sequence ID" value="PRY00448.1"/>
    <property type="molecule type" value="Genomic_DNA"/>
</dbReference>
<organism evidence="2 3">
    <name type="scientific">Allonocardiopsis opalescens</name>
    <dbReference type="NCBI Taxonomy" id="1144618"/>
    <lineage>
        <taxon>Bacteria</taxon>
        <taxon>Bacillati</taxon>
        <taxon>Actinomycetota</taxon>
        <taxon>Actinomycetes</taxon>
        <taxon>Streptosporangiales</taxon>
        <taxon>Allonocardiopsis</taxon>
    </lineage>
</organism>
<sequence length="73" mass="7711">MSAIESVWRQARTLALTPAQVASPLGATPYALRHAAVTLWLNGRVPAPEVADRAGHSVKVLLDIYAGCLDGES</sequence>
<name>A0A2T0Q9A4_9ACTN</name>
<keyword evidence="3" id="KW-1185">Reference proteome</keyword>
<dbReference type="GO" id="GO:0006310">
    <property type="term" value="P:DNA recombination"/>
    <property type="evidence" value="ECO:0007669"/>
    <property type="project" value="UniProtKB-KW"/>
</dbReference>
<dbReference type="Proteomes" id="UP000237846">
    <property type="component" value="Unassembled WGS sequence"/>
</dbReference>
<evidence type="ECO:0000256" key="1">
    <source>
        <dbReference type="ARBA" id="ARBA00023172"/>
    </source>
</evidence>
<dbReference type="GO" id="GO:0015074">
    <property type="term" value="P:DNA integration"/>
    <property type="evidence" value="ECO:0007669"/>
    <property type="project" value="InterPro"/>
</dbReference>
<dbReference type="AlphaFoldDB" id="A0A2T0Q9A4"/>
<dbReference type="GO" id="GO:0003677">
    <property type="term" value="F:DNA binding"/>
    <property type="evidence" value="ECO:0007669"/>
    <property type="project" value="InterPro"/>
</dbReference>
<proteinExistence type="predicted"/>
<reference evidence="2 3" key="1">
    <citation type="submission" date="2018-03" db="EMBL/GenBank/DDBJ databases">
        <title>Genomic Encyclopedia of Archaeal and Bacterial Type Strains, Phase II (KMG-II): from individual species to whole genera.</title>
        <authorList>
            <person name="Goeker M."/>
        </authorList>
    </citation>
    <scope>NUCLEOTIDE SEQUENCE [LARGE SCALE GENOMIC DNA]</scope>
    <source>
        <strain evidence="2 3">DSM 45601</strain>
    </source>
</reference>
<accession>A0A2T0Q9A4</accession>
<evidence type="ECO:0000313" key="2">
    <source>
        <dbReference type="EMBL" id="PRY00448.1"/>
    </source>
</evidence>